<dbReference type="AlphaFoldDB" id="A0A2D4IK74"/>
<sequence length="117" mass="13352">MTSCVWYMFSLHLLISHHETVDYMCNLVKSNPISIPIPIDILKQSVFTFCMQSGISLDSSLAETEKCETNILEQSSESSGETHLFLSKKQKDKSYHLGLPWTGRDTRWEQMSSIAFS</sequence>
<dbReference type="EMBL" id="IACK01108539">
    <property type="protein sequence ID" value="LAA84586.1"/>
    <property type="molecule type" value="Transcribed_RNA"/>
</dbReference>
<proteinExistence type="predicted"/>
<reference evidence="2" key="1">
    <citation type="submission" date="2017-07" db="EMBL/GenBank/DDBJ databases">
        <authorList>
            <person name="Mikheyev A."/>
            <person name="Grau M."/>
        </authorList>
    </citation>
    <scope>NUCLEOTIDE SEQUENCE</scope>
    <source>
        <tissue evidence="2">Venom_gland</tissue>
    </source>
</reference>
<accession>A0A2D4IK74</accession>
<feature type="signal peptide" evidence="1">
    <location>
        <begin position="1"/>
        <end position="20"/>
    </location>
</feature>
<evidence type="ECO:0000256" key="1">
    <source>
        <dbReference type="SAM" id="SignalP"/>
    </source>
</evidence>
<name>A0A2D4IK74_MICLE</name>
<protein>
    <submittedName>
        <fullName evidence="2">Uncharacterized protein</fullName>
    </submittedName>
</protein>
<keyword evidence="1" id="KW-0732">Signal</keyword>
<reference evidence="2" key="2">
    <citation type="submission" date="2017-11" db="EMBL/GenBank/DDBJ databases">
        <title>Coralsnake Venomics: Analyses of Venom Gland Transcriptomes and Proteomes of Six Brazilian Taxa.</title>
        <authorList>
            <person name="Aird S.D."/>
            <person name="Jorge da Silva N."/>
            <person name="Qiu L."/>
            <person name="Villar-Briones A."/>
            <person name="Aparecida-Saddi V."/>
            <person name="Campos-Telles M.P."/>
            <person name="Grau M."/>
            <person name="Mikheyev A.S."/>
        </authorList>
    </citation>
    <scope>NUCLEOTIDE SEQUENCE</scope>
    <source>
        <tissue evidence="2">Venom_gland</tissue>
    </source>
</reference>
<evidence type="ECO:0000313" key="2">
    <source>
        <dbReference type="EMBL" id="LAA84586.1"/>
    </source>
</evidence>
<organism evidence="2">
    <name type="scientific">Micrurus lemniscatus lemniscatus</name>
    <dbReference type="NCBI Taxonomy" id="129467"/>
    <lineage>
        <taxon>Eukaryota</taxon>
        <taxon>Metazoa</taxon>
        <taxon>Chordata</taxon>
        <taxon>Craniata</taxon>
        <taxon>Vertebrata</taxon>
        <taxon>Euteleostomi</taxon>
        <taxon>Lepidosauria</taxon>
        <taxon>Squamata</taxon>
        <taxon>Bifurcata</taxon>
        <taxon>Unidentata</taxon>
        <taxon>Episquamata</taxon>
        <taxon>Toxicofera</taxon>
        <taxon>Serpentes</taxon>
        <taxon>Colubroidea</taxon>
        <taxon>Elapidae</taxon>
        <taxon>Elapinae</taxon>
        <taxon>Micrurus</taxon>
    </lineage>
</organism>
<feature type="chain" id="PRO_5013810562" evidence="1">
    <location>
        <begin position="21"/>
        <end position="117"/>
    </location>
</feature>